<dbReference type="RefSeq" id="WP_092350538.1">
    <property type="nucleotide sequence ID" value="NZ_CZVW01000018.1"/>
</dbReference>
<organism evidence="10 11">
    <name type="scientific">Candidatus Chryseopegocella kryptomonas</name>
    <dbReference type="NCBI Taxonomy" id="1633643"/>
    <lineage>
        <taxon>Bacteria</taxon>
        <taxon>Pseudomonadati</taxon>
        <taxon>Candidatus Kryptoniota</taxon>
        <taxon>Candidatus Chryseopegocella</taxon>
    </lineage>
</organism>
<dbReference type="EMBL" id="CZVW01000018">
    <property type="protein sequence ID" value="CUT03744.1"/>
    <property type="molecule type" value="Genomic_DNA"/>
</dbReference>
<dbReference type="Pfam" id="PF13231">
    <property type="entry name" value="PMT_2"/>
    <property type="match status" value="1"/>
</dbReference>
<evidence type="ECO:0000256" key="7">
    <source>
        <dbReference type="ARBA" id="ARBA00023136"/>
    </source>
</evidence>
<feature type="transmembrane region" description="Helical" evidence="8">
    <location>
        <begin position="104"/>
        <end position="121"/>
    </location>
</feature>
<evidence type="ECO:0000256" key="3">
    <source>
        <dbReference type="ARBA" id="ARBA00022676"/>
    </source>
</evidence>
<feature type="transmembrane region" description="Helical" evidence="8">
    <location>
        <begin position="351"/>
        <end position="370"/>
    </location>
</feature>
<dbReference type="GO" id="GO:0010041">
    <property type="term" value="P:response to iron(III) ion"/>
    <property type="evidence" value="ECO:0007669"/>
    <property type="project" value="TreeGrafter"/>
</dbReference>
<evidence type="ECO:0000259" key="9">
    <source>
        <dbReference type="Pfam" id="PF13231"/>
    </source>
</evidence>
<feature type="transmembrane region" description="Helical" evidence="8">
    <location>
        <begin position="265"/>
        <end position="284"/>
    </location>
</feature>
<dbReference type="GO" id="GO:0016763">
    <property type="term" value="F:pentosyltransferase activity"/>
    <property type="evidence" value="ECO:0007669"/>
    <property type="project" value="TreeGrafter"/>
</dbReference>
<evidence type="ECO:0000256" key="1">
    <source>
        <dbReference type="ARBA" id="ARBA00004651"/>
    </source>
</evidence>
<feature type="transmembrane region" description="Helical" evidence="8">
    <location>
        <begin position="296"/>
        <end position="314"/>
    </location>
</feature>
<dbReference type="AlphaFoldDB" id="A0A0P1NZD3"/>
<keyword evidence="11" id="KW-1185">Reference proteome</keyword>
<feature type="transmembrane region" description="Helical" evidence="8">
    <location>
        <begin position="155"/>
        <end position="181"/>
    </location>
</feature>
<feature type="transmembrane region" description="Helical" evidence="8">
    <location>
        <begin position="7"/>
        <end position="25"/>
    </location>
</feature>
<name>A0A0P1NZD3_9BACT</name>
<feature type="transmembrane region" description="Helical" evidence="8">
    <location>
        <begin position="193"/>
        <end position="212"/>
    </location>
</feature>
<evidence type="ECO:0000313" key="10">
    <source>
        <dbReference type="EMBL" id="CUT03744.1"/>
    </source>
</evidence>
<keyword evidence="3 10" id="KW-0328">Glycosyltransferase</keyword>
<dbReference type="InterPro" id="IPR050297">
    <property type="entry name" value="LipidA_mod_glycosyltrf_83"/>
</dbReference>
<comment type="subcellular location">
    <subcellularLocation>
        <location evidence="1">Cell membrane</location>
        <topology evidence="1">Multi-pass membrane protein</topology>
    </subcellularLocation>
</comment>
<reference evidence="11" key="1">
    <citation type="submission" date="2015-11" db="EMBL/GenBank/DDBJ databases">
        <authorList>
            <person name="Varghese N."/>
        </authorList>
    </citation>
    <scope>NUCLEOTIDE SEQUENCE [LARGE SCALE GENOMIC DNA]</scope>
    <source>
        <strain evidence="11">JGI-23</strain>
    </source>
</reference>
<evidence type="ECO:0000256" key="5">
    <source>
        <dbReference type="ARBA" id="ARBA00022692"/>
    </source>
</evidence>
<dbReference type="Proteomes" id="UP000199197">
    <property type="component" value="Unassembled WGS sequence"/>
</dbReference>
<keyword evidence="4 10" id="KW-0808">Transferase</keyword>
<keyword evidence="5 8" id="KW-0812">Transmembrane</keyword>
<dbReference type="GO" id="GO:0005886">
    <property type="term" value="C:plasma membrane"/>
    <property type="evidence" value="ECO:0007669"/>
    <property type="project" value="UniProtKB-SubCell"/>
</dbReference>
<sequence>MKYNLRIFVLIVGLSVFLRIFLLDYESLWLDEGSSVKFAKMKVQEIFKSTQTDAHPPLYYLLLHIWIKIFGDSEFSLRFPSALFGIFCVIVVYKFCLDFLNEKIALISSLIMGVSTFQVFYSQEARMYSLLCLLSILSFYYFVKVLRRDDFKNFVFYLIVNVLLIYTHLYSFFTFFAQFIFILIFERGKFKKFALAFLVLFIFYLPRSFILLKQANEILVSGEFWLPKPNFIDIVKTFAQFSGGTYPMPRDETGKILIVRFALEYASSGLLLLVLLSLLIYSIFAFKNLTNEARKIYILLWFWFVMPIFVPFVLSQFLTPFYFTRYAISSSVAFYIISSIGFANIEDKFKRSLLVLILFLSAINLFWYYVKTNKEEWREAVKFVENNASVNDLVIASKYVFFYYAKRNDVEKFEFPDVSESERIKLIEKLRQSISGRNRVWFVSAHAPDIEKIVVSVLSDSMRFEFKKKFMGVDVFVFEKF</sequence>
<evidence type="ECO:0000313" key="11">
    <source>
        <dbReference type="Proteomes" id="UP000199197"/>
    </source>
</evidence>
<keyword evidence="6 8" id="KW-1133">Transmembrane helix</keyword>
<dbReference type="InterPro" id="IPR038731">
    <property type="entry name" value="RgtA/B/C-like"/>
</dbReference>
<evidence type="ECO:0000256" key="6">
    <source>
        <dbReference type="ARBA" id="ARBA00022989"/>
    </source>
</evidence>
<dbReference type="OrthoDB" id="5437149at2"/>
<gene>
    <name evidence="10" type="ORF">JGI23_01542</name>
</gene>
<dbReference type="GO" id="GO:0009103">
    <property type="term" value="P:lipopolysaccharide biosynthetic process"/>
    <property type="evidence" value="ECO:0007669"/>
    <property type="project" value="UniProtKB-ARBA"/>
</dbReference>
<evidence type="ECO:0000256" key="2">
    <source>
        <dbReference type="ARBA" id="ARBA00022475"/>
    </source>
</evidence>
<accession>A0A0P1NZD3</accession>
<feature type="transmembrane region" description="Helical" evidence="8">
    <location>
        <begin position="127"/>
        <end position="143"/>
    </location>
</feature>
<feature type="transmembrane region" description="Helical" evidence="8">
    <location>
        <begin position="79"/>
        <end position="97"/>
    </location>
</feature>
<dbReference type="PANTHER" id="PTHR33908:SF3">
    <property type="entry name" value="UNDECAPRENYL PHOSPHATE-ALPHA-4-AMINO-4-DEOXY-L-ARABINOSE ARABINOSYL TRANSFERASE"/>
    <property type="match status" value="1"/>
</dbReference>
<keyword evidence="7 8" id="KW-0472">Membrane</keyword>
<evidence type="ECO:0000256" key="4">
    <source>
        <dbReference type="ARBA" id="ARBA00022679"/>
    </source>
</evidence>
<dbReference type="PANTHER" id="PTHR33908">
    <property type="entry name" value="MANNOSYLTRANSFERASE YKCB-RELATED"/>
    <property type="match status" value="1"/>
</dbReference>
<feature type="domain" description="Glycosyltransferase RgtA/B/C/D-like" evidence="9">
    <location>
        <begin position="55"/>
        <end position="202"/>
    </location>
</feature>
<protein>
    <submittedName>
        <fullName evidence="10">Dolichyl-phosphate-mannose-protein mannosyltransferase</fullName>
    </submittedName>
</protein>
<keyword evidence="2" id="KW-1003">Cell membrane</keyword>
<feature type="transmembrane region" description="Helical" evidence="8">
    <location>
        <begin position="326"/>
        <end position="345"/>
    </location>
</feature>
<proteinExistence type="predicted"/>
<evidence type="ECO:0000256" key="8">
    <source>
        <dbReference type="SAM" id="Phobius"/>
    </source>
</evidence>